<organism evidence="2 3">
    <name type="scientific">Pieris brassicae</name>
    <name type="common">White butterfly</name>
    <name type="synonym">Large white butterfly</name>
    <dbReference type="NCBI Taxonomy" id="7116"/>
    <lineage>
        <taxon>Eukaryota</taxon>
        <taxon>Metazoa</taxon>
        <taxon>Ecdysozoa</taxon>
        <taxon>Arthropoda</taxon>
        <taxon>Hexapoda</taxon>
        <taxon>Insecta</taxon>
        <taxon>Pterygota</taxon>
        <taxon>Neoptera</taxon>
        <taxon>Endopterygota</taxon>
        <taxon>Lepidoptera</taxon>
        <taxon>Glossata</taxon>
        <taxon>Ditrysia</taxon>
        <taxon>Papilionoidea</taxon>
        <taxon>Pieridae</taxon>
        <taxon>Pierinae</taxon>
        <taxon>Pieris</taxon>
    </lineage>
</organism>
<dbReference type="EMBL" id="CALOZG010000035">
    <property type="protein sequence ID" value="CAH4033755.1"/>
    <property type="molecule type" value="Genomic_DNA"/>
</dbReference>
<feature type="region of interest" description="Disordered" evidence="1">
    <location>
        <begin position="1"/>
        <end position="26"/>
    </location>
</feature>
<feature type="compositionally biased region" description="Acidic residues" evidence="1">
    <location>
        <begin position="1"/>
        <end position="16"/>
    </location>
</feature>
<accession>A0A9P0XGI7</accession>
<evidence type="ECO:0000313" key="3">
    <source>
        <dbReference type="Proteomes" id="UP001152562"/>
    </source>
</evidence>
<evidence type="ECO:0000256" key="1">
    <source>
        <dbReference type="SAM" id="MobiDB-lite"/>
    </source>
</evidence>
<keyword evidence="3" id="KW-1185">Reference proteome</keyword>
<sequence length="117" mass="13784">MRRIDDYDDGGGDDDNGGGGYDDDIHIERAPYTENKRLQNSWNFPEIYDEETKEGNSLEATKEIDEDVINEKLPNDEELGYRDLESIFYCPSHYYAVNNKCLTQYQLLYMKKFYDVK</sequence>
<protein>
    <submittedName>
        <fullName evidence="2">Uncharacterized protein</fullName>
    </submittedName>
</protein>
<proteinExistence type="predicted"/>
<name>A0A9P0XGI7_PIEBR</name>
<dbReference type="Proteomes" id="UP001152562">
    <property type="component" value="Unassembled WGS sequence"/>
</dbReference>
<dbReference type="AlphaFoldDB" id="A0A9P0XGI7"/>
<gene>
    <name evidence="2" type="ORF">PIBRA_LOCUS10002</name>
</gene>
<reference evidence="2" key="1">
    <citation type="submission" date="2022-05" db="EMBL/GenBank/DDBJ databases">
        <authorList>
            <person name="Okamura Y."/>
        </authorList>
    </citation>
    <scope>NUCLEOTIDE SEQUENCE</scope>
</reference>
<evidence type="ECO:0000313" key="2">
    <source>
        <dbReference type="EMBL" id="CAH4033755.1"/>
    </source>
</evidence>
<comment type="caution">
    <text evidence="2">The sequence shown here is derived from an EMBL/GenBank/DDBJ whole genome shotgun (WGS) entry which is preliminary data.</text>
</comment>